<dbReference type="PANTHER" id="PTHR33279">
    <property type="entry name" value="SULFUR CARRIER PROTEIN YEDF-RELATED"/>
    <property type="match status" value="1"/>
</dbReference>
<evidence type="ECO:0000313" key="6">
    <source>
        <dbReference type="Proteomes" id="UP000182312"/>
    </source>
</evidence>
<dbReference type="EMBL" id="FOJO01000005">
    <property type="protein sequence ID" value="SFA47599.1"/>
    <property type="molecule type" value="Genomic_DNA"/>
</dbReference>
<name>A0A099F6A9_9RHOB</name>
<dbReference type="RefSeq" id="WP_036739226.1">
    <property type="nucleotide sequence ID" value="NZ_FOJO01000005.1"/>
</dbReference>
<reference evidence="3 5" key="1">
    <citation type="submission" date="2014-09" db="EMBL/GenBank/DDBJ databases">
        <authorList>
            <person name="McGinnis J.M."/>
            <person name="Wolfgang W.J."/>
        </authorList>
    </citation>
    <scope>NUCLEOTIDE SEQUENCE [LARGE SCALE GENOMIC DNA]</scope>
    <source>
        <strain evidence="3 5">JCM 14014</strain>
    </source>
</reference>
<dbReference type="EMBL" id="JRKN01000005">
    <property type="protein sequence ID" value="KGJ05642.1"/>
    <property type="molecule type" value="Genomic_DNA"/>
</dbReference>
<evidence type="ECO:0000313" key="5">
    <source>
        <dbReference type="Proteomes" id="UP000029846"/>
    </source>
</evidence>
<evidence type="ECO:0000313" key="4">
    <source>
        <dbReference type="EMBL" id="SFA47599.1"/>
    </source>
</evidence>
<evidence type="ECO:0000313" key="3">
    <source>
        <dbReference type="EMBL" id="KGJ05642.1"/>
    </source>
</evidence>
<evidence type="ECO:0000256" key="1">
    <source>
        <dbReference type="ARBA" id="ARBA00008984"/>
    </source>
</evidence>
<dbReference type="Proteomes" id="UP000029846">
    <property type="component" value="Unassembled WGS sequence"/>
</dbReference>
<organism evidence="3 5">
    <name type="scientific">Paracoccus halophilus</name>
    <dbReference type="NCBI Taxonomy" id="376733"/>
    <lineage>
        <taxon>Bacteria</taxon>
        <taxon>Pseudomonadati</taxon>
        <taxon>Pseudomonadota</taxon>
        <taxon>Alphaproteobacteria</taxon>
        <taxon>Rhodobacterales</taxon>
        <taxon>Paracoccaceae</taxon>
        <taxon>Paracoccus</taxon>
    </lineage>
</organism>
<dbReference type="SUPFAM" id="SSF64307">
    <property type="entry name" value="SirA-like"/>
    <property type="match status" value="1"/>
</dbReference>
<feature type="domain" description="UPF0033" evidence="2">
    <location>
        <begin position="5"/>
        <end position="29"/>
    </location>
</feature>
<keyword evidence="5" id="KW-1185">Reference proteome</keyword>
<comment type="similarity">
    <text evidence="1">Belongs to the sulfur carrier protein TusA family.</text>
</comment>
<evidence type="ECO:0000259" key="2">
    <source>
        <dbReference type="PROSITE" id="PS01148"/>
    </source>
</evidence>
<dbReference type="Gene3D" id="3.30.110.40">
    <property type="entry name" value="TusA-like domain"/>
    <property type="match status" value="1"/>
</dbReference>
<dbReference type="PROSITE" id="PS01148">
    <property type="entry name" value="UPF0033"/>
    <property type="match status" value="1"/>
</dbReference>
<dbReference type="OrthoDB" id="9797551at2"/>
<dbReference type="eggNOG" id="COG0425">
    <property type="taxonomic scope" value="Bacteria"/>
</dbReference>
<accession>A0A099F6A9</accession>
<reference evidence="4 6" key="3">
    <citation type="submission" date="2016-10" db="EMBL/GenBank/DDBJ databases">
        <authorList>
            <person name="de Groot N.N."/>
        </authorList>
    </citation>
    <scope>NUCLEOTIDE SEQUENCE [LARGE SCALE GENOMIC DNA]</scope>
    <source>
        <strain evidence="4 6">CGMCC 1.6117</strain>
    </source>
</reference>
<dbReference type="Pfam" id="PF01206">
    <property type="entry name" value="TusA"/>
    <property type="match status" value="1"/>
</dbReference>
<sequence length="77" mass="8431">MSTRIDARGLLCPLPVLRLRKRLLALPPGSRVTLIATDKAAAIDVPHFCAENGHSLIRTHETAPGETEYTIERGRDA</sequence>
<reference evidence="3 5" key="2">
    <citation type="submission" date="2014-10" db="EMBL/GenBank/DDBJ databases">
        <title>Paracoccus sanguinis sp. nov., isolated from clinical specimens of New York State patients.</title>
        <authorList>
            <person name="Mingle L.A."/>
            <person name="Cole J.A."/>
            <person name="Lapierre P."/>
            <person name="Musser K.A."/>
        </authorList>
    </citation>
    <scope>NUCLEOTIDE SEQUENCE [LARGE SCALE GENOMIC DNA]</scope>
    <source>
        <strain evidence="3 5">JCM 14014</strain>
    </source>
</reference>
<dbReference type="InterPro" id="IPR001455">
    <property type="entry name" value="TusA-like"/>
</dbReference>
<gene>
    <name evidence="3" type="ORF">IT41_05370</name>
    <name evidence="4" type="ORF">SAMN04487972_105106</name>
</gene>
<proteinExistence type="inferred from homology"/>
<protein>
    <submittedName>
        <fullName evidence="3">Preprotein translocase subunit TatB</fullName>
    </submittedName>
    <submittedName>
        <fullName evidence="4">tRNA 2-thiouridine synthesizing protein A</fullName>
    </submittedName>
</protein>
<dbReference type="STRING" id="376733.SAMN04487972_105106"/>
<dbReference type="Proteomes" id="UP000182312">
    <property type="component" value="Unassembled WGS sequence"/>
</dbReference>
<dbReference type="PANTHER" id="PTHR33279:SF2">
    <property type="entry name" value="SULFUR CARRIER PROTEIN TUSA"/>
    <property type="match status" value="1"/>
</dbReference>
<dbReference type="AlphaFoldDB" id="A0A099F6A9"/>
<dbReference type="CDD" id="cd00291">
    <property type="entry name" value="SirA_YedF_YeeD"/>
    <property type="match status" value="1"/>
</dbReference>
<dbReference type="InterPro" id="IPR036868">
    <property type="entry name" value="TusA-like_sf"/>
</dbReference>